<accession>A0ABX6AHX3</accession>
<sequence length="78" mass="7303">MNTTPQVDTTELSDADLELVSGGQAGGPAAGLDLGVHAGAGALGVHGEAGNLAVTAGGGASLSAEGLAVNGHLHAALY</sequence>
<name>A0ABX6AHX3_STRVD</name>
<gene>
    <name evidence="1" type="ORF">CP969_22525</name>
</gene>
<evidence type="ECO:0000313" key="1">
    <source>
        <dbReference type="EMBL" id="QEU87135.1"/>
    </source>
</evidence>
<keyword evidence="2" id="KW-1185">Reference proteome</keyword>
<protein>
    <recommendedName>
        <fullName evidence="3">Type A2 lantipeptide</fullName>
    </recommendedName>
</protein>
<organism evidence="1 2">
    <name type="scientific">Streptomyces viridosporus T7A</name>
    <dbReference type="NCBI Taxonomy" id="665577"/>
    <lineage>
        <taxon>Bacteria</taxon>
        <taxon>Bacillati</taxon>
        <taxon>Actinomycetota</taxon>
        <taxon>Actinomycetes</taxon>
        <taxon>Kitasatosporales</taxon>
        <taxon>Streptomycetaceae</taxon>
        <taxon>Streptomyces</taxon>
    </lineage>
</organism>
<evidence type="ECO:0008006" key="3">
    <source>
        <dbReference type="Google" id="ProtNLM"/>
    </source>
</evidence>
<dbReference type="Proteomes" id="UP000327143">
    <property type="component" value="Chromosome"/>
</dbReference>
<reference evidence="1 2" key="1">
    <citation type="submission" date="2017-09" db="EMBL/GenBank/DDBJ databases">
        <authorList>
            <person name="Lee N."/>
            <person name="Cho B.-K."/>
        </authorList>
    </citation>
    <scope>NUCLEOTIDE SEQUENCE [LARGE SCALE GENOMIC DNA]</scope>
    <source>
        <strain evidence="1 2">ATCC 39115</strain>
    </source>
</reference>
<proteinExistence type="predicted"/>
<evidence type="ECO:0000313" key="2">
    <source>
        <dbReference type="Proteomes" id="UP000327143"/>
    </source>
</evidence>
<dbReference type="EMBL" id="CP023700">
    <property type="protein sequence ID" value="QEU87135.1"/>
    <property type="molecule type" value="Genomic_DNA"/>
</dbReference>
<dbReference type="RefSeq" id="WP_016825080.1">
    <property type="nucleotide sequence ID" value="NZ_CP023700.1"/>
</dbReference>